<name>A0A9W7SKM7_9PEZI</name>
<dbReference type="CDD" id="cd12148">
    <property type="entry name" value="fungal_TF_MHR"/>
    <property type="match status" value="1"/>
</dbReference>
<evidence type="ECO:0000259" key="3">
    <source>
        <dbReference type="PROSITE" id="PS50048"/>
    </source>
</evidence>
<dbReference type="GO" id="GO:0008270">
    <property type="term" value="F:zinc ion binding"/>
    <property type="evidence" value="ECO:0007669"/>
    <property type="project" value="InterPro"/>
</dbReference>
<evidence type="ECO:0000313" key="5">
    <source>
        <dbReference type="Proteomes" id="UP001138500"/>
    </source>
</evidence>
<reference evidence="4 5" key="2">
    <citation type="journal article" date="2021" name="Curr. Genet.">
        <title>Genetic response to nitrogen starvation in the aggressive Eucalyptus foliar pathogen Teratosphaeria destructans.</title>
        <authorList>
            <person name="Havenga M."/>
            <person name="Wingfield B.D."/>
            <person name="Wingfield M.J."/>
            <person name="Dreyer L.L."/>
            <person name="Roets F."/>
            <person name="Aylward J."/>
        </authorList>
    </citation>
    <scope>NUCLEOTIDE SEQUENCE [LARGE SCALE GENOMIC DNA]</scope>
    <source>
        <strain evidence="4">CMW44962</strain>
    </source>
</reference>
<keyword evidence="5" id="KW-1185">Reference proteome</keyword>
<evidence type="ECO:0000313" key="4">
    <source>
        <dbReference type="EMBL" id="KAH9819796.1"/>
    </source>
</evidence>
<dbReference type="CDD" id="cd00067">
    <property type="entry name" value="GAL4"/>
    <property type="match status" value="1"/>
</dbReference>
<proteinExistence type="predicted"/>
<feature type="region of interest" description="Disordered" evidence="2">
    <location>
        <begin position="474"/>
        <end position="533"/>
    </location>
</feature>
<dbReference type="Pfam" id="PF00172">
    <property type="entry name" value="Zn_clus"/>
    <property type="match status" value="1"/>
</dbReference>
<dbReference type="InterPro" id="IPR001138">
    <property type="entry name" value="Zn2Cys6_DnaBD"/>
</dbReference>
<evidence type="ECO:0000256" key="1">
    <source>
        <dbReference type="ARBA" id="ARBA00023242"/>
    </source>
</evidence>
<organism evidence="4 5">
    <name type="scientific">Teratosphaeria destructans</name>
    <dbReference type="NCBI Taxonomy" id="418781"/>
    <lineage>
        <taxon>Eukaryota</taxon>
        <taxon>Fungi</taxon>
        <taxon>Dikarya</taxon>
        <taxon>Ascomycota</taxon>
        <taxon>Pezizomycotina</taxon>
        <taxon>Dothideomycetes</taxon>
        <taxon>Dothideomycetidae</taxon>
        <taxon>Mycosphaerellales</taxon>
        <taxon>Teratosphaeriaceae</taxon>
        <taxon>Teratosphaeria</taxon>
    </lineage>
</organism>
<dbReference type="Gene3D" id="4.10.240.10">
    <property type="entry name" value="Zn(2)-C6 fungal-type DNA-binding domain"/>
    <property type="match status" value="1"/>
</dbReference>
<dbReference type="PROSITE" id="PS00463">
    <property type="entry name" value="ZN2_CY6_FUNGAL_1"/>
    <property type="match status" value="1"/>
</dbReference>
<reference evidence="4 5" key="1">
    <citation type="journal article" date="2018" name="IMA Fungus">
        <title>IMA Genome-F 10: Nine draft genome sequences of Claviceps purpurea s.lat., including C. arundinis, C. humidiphila, and C. cf. spartinae, pseudomolecules for the pitch canker pathogen Fusarium circinatum, draft genome of Davidsoniella eucalypti, Grosmannia galeiformis, Quambalaria eucalypti, and Teratosphaeria destructans.</title>
        <authorList>
            <person name="Wingfield B.D."/>
            <person name="Liu M."/>
            <person name="Nguyen H.D."/>
            <person name="Lane F.A."/>
            <person name="Morgan S.W."/>
            <person name="De Vos L."/>
            <person name="Wilken P.M."/>
            <person name="Duong T.A."/>
            <person name="Aylward J."/>
            <person name="Coetzee M.P."/>
            <person name="Dadej K."/>
            <person name="De Beer Z.W."/>
            <person name="Findlay W."/>
            <person name="Havenga M."/>
            <person name="Kolarik M."/>
            <person name="Menzies J.G."/>
            <person name="Naidoo K."/>
            <person name="Pochopski O."/>
            <person name="Shoukouhi P."/>
            <person name="Santana Q.C."/>
            <person name="Seifert K.A."/>
            <person name="Soal N."/>
            <person name="Steenkamp E.T."/>
            <person name="Tatham C.T."/>
            <person name="van der Nest M.A."/>
            <person name="Wingfield M.J."/>
        </authorList>
    </citation>
    <scope>NUCLEOTIDE SEQUENCE [LARGE SCALE GENOMIC DNA]</scope>
    <source>
        <strain evidence="4">CMW44962</strain>
    </source>
</reference>
<feature type="non-terminal residue" evidence="4">
    <location>
        <position position="1"/>
    </location>
</feature>
<sequence>EPLVLARLRAAAHAHHTRTVPIVIGARRAPGAAQPPHPMEHGHHAYAPANGLTHGLPPPQPPPPAHHEPHTQHMTPVMDNHYAPYPAAPPPQQQPMYPQTYSGPVQGNQFQMQRKKQMRATQACEQCRARKQKCDEGNPCSFCKENNLTCQYRDTPPAKTDKNMEKLLNYMETHANGLTALTRKIEGLDHRLRQLERARVPAPQMTPVVESAPIPHEEALKRKSQLKDHRTPPHKLLLLWPSVSTLLRAADVRLTEGYVMEAEDRGILRLYTRGEGIDDHDGTQPGVPASPARSEESGGEFNAATPPEGLWGCGLPQTPQSEGRRSEPSWGGLKPDNTLDLDVSTINALYESYMRNIHIMHPFLDKARLRKLLDSFIRRYSPGQQKFRSTFAVVGTSSDGERPLKRQRSNGSTVMTHAAGGESFRSQLTERSPGNAIVYLVLALGKICLHKEPLPGAVPDNRLNANSVVSHHMSGNGPIGSSPVAASIKPSPSSPADAFLSKSTPATQPTPPAEGTLSYQSRSRRSSLDGVPGAGSRNLDVIPGLAYFAKACEILGDQGDGNDLVHAQMFLLAGLYKGQLARVKESMSWITMAGRAISNLLDRYKLYNTEWWRPYGGYGDVRKQWEKSHSLIKDKRSDLIVLASWTCLQLESDILAELPLPSSGILNVEKMLIFPHHVSEEESYDGLDHEAQKDEYDHIMLFYNAQMFLRKRLNLIHREMYGQDSLNEPLETVREMLRGHESILHDWRQGLLEKMKWRDSDEPPKDILNARLRAKYWGARYVVNRPFLDYALHILPYTEDNALVADVAKDVHGNARDEAEIHMFEAIEGMGHQAIWEAAKRCIDAAMYSTVAFDGVDPRLIVTNIHGTAHAQFGNMLVLSATYYNKALSPLVDKERFRKLLERTIRFLRKLAPISPTCRIDCSILESIQKKLFGLPSDTKHVYHNEGITEARSATNSFSATT</sequence>
<evidence type="ECO:0000256" key="2">
    <source>
        <dbReference type="SAM" id="MobiDB-lite"/>
    </source>
</evidence>
<dbReference type="InterPro" id="IPR036864">
    <property type="entry name" value="Zn2-C6_fun-type_DNA-bd_sf"/>
</dbReference>
<comment type="caution">
    <text evidence="4">The sequence shown here is derived from an EMBL/GenBank/DDBJ whole genome shotgun (WGS) entry which is preliminary data.</text>
</comment>
<dbReference type="SMART" id="SM00066">
    <property type="entry name" value="GAL4"/>
    <property type="match status" value="1"/>
</dbReference>
<feature type="region of interest" description="Disordered" evidence="2">
    <location>
        <begin position="275"/>
        <end position="337"/>
    </location>
</feature>
<gene>
    <name evidence="4" type="ORF">Tdes44962_MAKER05196</name>
</gene>
<dbReference type="OrthoDB" id="5244761at2759"/>
<dbReference type="InterPro" id="IPR053181">
    <property type="entry name" value="EcdB-like_regulator"/>
</dbReference>
<feature type="region of interest" description="Disordered" evidence="2">
    <location>
        <begin position="30"/>
        <end position="98"/>
    </location>
</feature>
<protein>
    <submittedName>
        <fullName evidence="4">C6 zinc finger protein domain-containing protein</fullName>
    </submittedName>
</protein>
<feature type="domain" description="Zn(2)-C6 fungal-type" evidence="3">
    <location>
        <begin position="123"/>
        <end position="152"/>
    </location>
</feature>
<feature type="compositionally biased region" description="Low complexity" evidence="2">
    <location>
        <begin position="481"/>
        <end position="498"/>
    </location>
</feature>
<dbReference type="Proteomes" id="UP001138500">
    <property type="component" value="Unassembled WGS sequence"/>
</dbReference>
<keyword evidence="1" id="KW-0539">Nucleus</keyword>
<dbReference type="SUPFAM" id="SSF57701">
    <property type="entry name" value="Zn2/Cys6 DNA-binding domain"/>
    <property type="match status" value="1"/>
</dbReference>
<dbReference type="PROSITE" id="PS50048">
    <property type="entry name" value="ZN2_CY6_FUNGAL_2"/>
    <property type="match status" value="1"/>
</dbReference>
<accession>A0A9W7SKM7</accession>
<dbReference type="PANTHER" id="PTHR47785">
    <property type="entry name" value="ZN(II)2CYS6 TRANSCRIPTION FACTOR (EUROFUNG)-RELATED-RELATED"/>
    <property type="match status" value="1"/>
</dbReference>
<dbReference type="GO" id="GO:0000981">
    <property type="term" value="F:DNA-binding transcription factor activity, RNA polymerase II-specific"/>
    <property type="evidence" value="ECO:0007669"/>
    <property type="project" value="InterPro"/>
</dbReference>
<feature type="region of interest" description="Disordered" evidence="2">
    <location>
        <begin position="396"/>
        <end position="427"/>
    </location>
</feature>
<dbReference type="AlphaFoldDB" id="A0A9W7SKM7"/>
<dbReference type="PANTHER" id="PTHR47785:SF4">
    <property type="entry name" value="ZN(II)2CYS6 TRANSCRIPTION FACTOR (EUROFUNG)"/>
    <property type="match status" value="1"/>
</dbReference>
<dbReference type="EMBL" id="RIBY02002312">
    <property type="protein sequence ID" value="KAH9819796.1"/>
    <property type="molecule type" value="Genomic_DNA"/>
</dbReference>